<evidence type="ECO:0008006" key="4">
    <source>
        <dbReference type="Google" id="ProtNLM"/>
    </source>
</evidence>
<dbReference type="GO" id="GO:0016020">
    <property type="term" value="C:membrane"/>
    <property type="evidence" value="ECO:0007669"/>
    <property type="project" value="InterPro"/>
</dbReference>
<keyword evidence="2" id="KW-0808">Transferase</keyword>
<organism evidence="3">
    <name type="scientific">viral metagenome</name>
    <dbReference type="NCBI Taxonomy" id="1070528"/>
    <lineage>
        <taxon>unclassified sequences</taxon>
        <taxon>metagenomes</taxon>
        <taxon>organismal metagenomes</taxon>
    </lineage>
</organism>
<evidence type="ECO:0000313" key="3">
    <source>
        <dbReference type="EMBL" id="QHU04194.1"/>
    </source>
</evidence>
<dbReference type="GO" id="GO:0008107">
    <property type="term" value="F:galactoside 2-alpha-L-fucosyltransferase activity"/>
    <property type="evidence" value="ECO:0007669"/>
    <property type="project" value="InterPro"/>
</dbReference>
<dbReference type="InterPro" id="IPR002516">
    <property type="entry name" value="Glyco_trans_11"/>
</dbReference>
<protein>
    <recommendedName>
        <fullName evidence="4">Glycosyltransferase</fullName>
    </recommendedName>
</protein>
<evidence type="ECO:0000256" key="1">
    <source>
        <dbReference type="ARBA" id="ARBA00022676"/>
    </source>
</evidence>
<dbReference type="PANTHER" id="PTHR11927:SF9">
    <property type="entry name" value="L-FUCOSYLTRANSFERASE"/>
    <property type="match status" value="1"/>
</dbReference>
<proteinExistence type="predicted"/>
<accession>A0A6C0JKP0</accession>
<dbReference type="AlphaFoldDB" id="A0A6C0JKP0"/>
<keyword evidence="1" id="KW-0328">Glycosyltransferase</keyword>
<reference evidence="3" key="1">
    <citation type="journal article" date="2020" name="Nature">
        <title>Giant virus diversity and host interactions through global metagenomics.</title>
        <authorList>
            <person name="Schulz F."/>
            <person name="Roux S."/>
            <person name="Paez-Espino D."/>
            <person name="Jungbluth S."/>
            <person name="Walsh D.A."/>
            <person name="Denef V.J."/>
            <person name="McMahon K.D."/>
            <person name="Konstantinidis K.T."/>
            <person name="Eloe-Fadrosh E.A."/>
            <person name="Kyrpides N.C."/>
            <person name="Woyke T."/>
        </authorList>
    </citation>
    <scope>NUCLEOTIDE SEQUENCE</scope>
    <source>
        <strain evidence="3">GVMAG-M-3300027708-39</strain>
    </source>
</reference>
<dbReference type="CDD" id="cd11301">
    <property type="entry name" value="Fut1_Fut2_like"/>
    <property type="match status" value="1"/>
</dbReference>
<dbReference type="EMBL" id="MN740394">
    <property type="protein sequence ID" value="QHU04194.1"/>
    <property type="molecule type" value="Genomic_DNA"/>
</dbReference>
<dbReference type="PANTHER" id="PTHR11927">
    <property type="entry name" value="GALACTOSIDE 2-L-FUCOSYLTRANSFERASE"/>
    <property type="match status" value="1"/>
</dbReference>
<evidence type="ECO:0000256" key="2">
    <source>
        <dbReference type="ARBA" id="ARBA00022679"/>
    </source>
</evidence>
<dbReference type="Pfam" id="PF01531">
    <property type="entry name" value="Glyco_transf_11"/>
    <property type="match status" value="1"/>
</dbReference>
<dbReference type="GO" id="GO:0005975">
    <property type="term" value="P:carbohydrate metabolic process"/>
    <property type="evidence" value="ECO:0007669"/>
    <property type="project" value="InterPro"/>
</dbReference>
<name>A0A6C0JKP0_9ZZZZ</name>
<sequence length="283" mass="33781">MGGLGNQLFQIFTTISYAIKYKHIFKFINTEELGVDGCTKRKTYWKTFLFKLSGFLMDNYPHFDIVYREEGFTFNEFPYDYLKNNNNVNIMLSGYFQSYKYFQDNYEIVCRMLNIAEKRLDILEEVVDKYHSMQFLEKSISMHFRLGDYKKIPDYHPIMSAEYYKKSLQYIVNQIDYTPNVLYFCEDEDVDSVNETIQLLKNEFPAIEFERATNTLDDWQQMLLMSCCNHNIIANSSFSWWGAYFNVNPTKIICYPSIWFGPKMSDVVVTDLFPDEWVRIIEI</sequence>